<dbReference type="Gene3D" id="3.20.20.140">
    <property type="entry name" value="Metal-dependent hydrolases"/>
    <property type="match status" value="1"/>
</dbReference>
<dbReference type="GO" id="GO:0106279">
    <property type="term" value="P:negative regulation of UDP-N-acetylglucosamine biosynthetic process"/>
    <property type="evidence" value="ECO:0007669"/>
    <property type="project" value="UniProtKB-ARBA"/>
</dbReference>
<evidence type="ECO:0000256" key="9">
    <source>
        <dbReference type="PIRSR" id="PIRSR038994-1"/>
    </source>
</evidence>
<feature type="binding site" evidence="10">
    <location>
        <position position="242"/>
    </location>
    <ligand>
        <name>Zn(2+)</name>
        <dbReference type="ChEBI" id="CHEBI:29105"/>
    </ligand>
</feature>
<evidence type="ECO:0000256" key="5">
    <source>
        <dbReference type="ARBA" id="ARBA00022801"/>
    </source>
</evidence>
<dbReference type="InterPro" id="IPR011059">
    <property type="entry name" value="Metal-dep_hydrolase_composite"/>
</dbReference>
<dbReference type="GO" id="GO:0008448">
    <property type="term" value="F:N-acetylglucosamine-6-phosphate deacetylase activity"/>
    <property type="evidence" value="ECO:0007669"/>
    <property type="project" value="UniProtKB-UniRule"/>
</dbReference>
<dbReference type="GO" id="GO:0019262">
    <property type="term" value="P:N-acetylneuraminate catabolic process"/>
    <property type="evidence" value="ECO:0007669"/>
    <property type="project" value="UniProtKB-ARBA"/>
</dbReference>
<evidence type="ECO:0000256" key="2">
    <source>
        <dbReference type="ARBA" id="ARBA00011899"/>
    </source>
</evidence>
<keyword evidence="12" id="KW-1185">Reference proteome</keyword>
<dbReference type="EC" id="3.5.1.25" evidence="2 8"/>
<sequence>MSVSFSDKSLEKEHGSSHLVQFRNCRVLRGHALRTEDMWVRGSVVANPEQVFYGERRVADLHVDCQGLILAPGFIDIQINGGFGIDFSSIKAEDFQAGLDKVAHGLLQFGVTSFCPTIISSQSSVYHKILPMLKKTNGSANGAGIIGAHLEGPFISVDKRGAHPQQNIISNDLSDPVTAIEKMYGPHLDKVSLVTLAPELPGAVEAVRLLVEKGVKVSIGHSSGSLLDGEKAVNAGASCITHLFNAMESYHHRDPGLIGLLTSKYIPSDRTLFYGLISDGIHTHDSALRIAHRTHPDGLVIVSDAVAAFGMGDGVHKLGDQTIHVHGLKATIAGTDTTAGSVASVPMCVQRLIKAARCSVVDAIECASLHPAQFLDIAERKGTLEFDTDADFVLLNDALEVQATFIAGRLVWAK</sequence>
<feature type="binding site" evidence="10">
    <location>
        <position position="221"/>
    </location>
    <ligand>
        <name>Zn(2+)</name>
        <dbReference type="ChEBI" id="CHEBI:29105"/>
    </ligand>
</feature>
<evidence type="ECO:0000256" key="1">
    <source>
        <dbReference type="ARBA" id="ARBA00010716"/>
    </source>
</evidence>
<evidence type="ECO:0000256" key="4">
    <source>
        <dbReference type="ARBA" id="ARBA00022723"/>
    </source>
</evidence>
<dbReference type="GO" id="GO:0046872">
    <property type="term" value="F:metal ion binding"/>
    <property type="evidence" value="ECO:0007669"/>
    <property type="project" value="UniProtKB-KW"/>
</dbReference>
<evidence type="ECO:0000313" key="13">
    <source>
        <dbReference type="WBParaSite" id="PSAMB.scaffold508size48791.g6650.t1"/>
    </source>
</evidence>
<dbReference type="PANTHER" id="PTHR11113">
    <property type="entry name" value="N-ACETYLGLUCOSAMINE-6-PHOSPHATE DEACETYLASE"/>
    <property type="match status" value="1"/>
</dbReference>
<evidence type="ECO:0000256" key="6">
    <source>
        <dbReference type="ARBA" id="ARBA00023277"/>
    </source>
</evidence>
<dbReference type="Pfam" id="PF01979">
    <property type="entry name" value="Amidohydro_1"/>
    <property type="match status" value="1"/>
</dbReference>
<evidence type="ECO:0000256" key="3">
    <source>
        <dbReference type="ARBA" id="ARBA00018029"/>
    </source>
</evidence>
<comment type="catalytic activity">
    <reaction evidence="7 8">
        <text>N-acetyl-D-glucosamine 6-phosphate + H2O = D-glucosamine 6-phosphate + acetate</text>
        <dbReference type="Rhea" id="RHEA:22936"/>
        <dbReference type="ChEBI" id="CHEBI:15377"/>
        <dbReference type="ChEBI" id="CHEBI:30089"/>
        <dbReference type="ChEBI" id="CHEBI:57513"/>
        <dbReference type="ChEBI" id="CHEBI:58725"/>
        <dbReference type="EC" id="3.5.1.25"/>
    </reaction>
</comment>
<dbReference type="InterPro" id="IPR032466">
    <property type="entry name" value="Metal_Hydrolase"/>
</dbReference>
<comment type="cofactor">
    <cofactor evidence="10">
        <name>a divalent metal cation</name>
        <dbReference type="ChEBI" id="CHEBI:60240"/>
    </cofactor>
    <text evidence="10">Binds 1 divalent metal cation per subunit.</text>
</comment>
<evidence type="ECO:0000313" key="12">
    <source>
        <dbReference type="Proteomes" id="UP000887566"/>
    </source>
</evidence>
<comment type="similarity">
    <text evidence="1 8">Belongs to the metallo-dependent hydrolases superfamily. NagA family.</text>
</comment>
<accession>A0A914WR43</accession>
<dbReference type="GO" id="GO:0006046">
    <property type="term" value="P:N-acetylglucosamine catabolic process"/>
    <property type="evidence" value="ECO:0007669"/>
    <property type="project" value="TreeGrafter"/>
</dbReference>
<feature type="binding site" evidence="10">
    <location>
        <position position="151"/>
    </location>
    <ligand>
        <name>Zn(2+)</name>
        <dbReference type="ChEBI" id="CHEBI:29105"/>
    </ligand>
</feature>
<evidence type="ECO:0000256" key="8">
    <source>
        <dbReference type="PIRNR" id="PIRNR038994"/>
    </source>
</evidence>
<dbReference type="CDD" id="cd00854">
    <property type="entry name" value="NagA"/>
    <property type="match status" value="1"/>
</dbReference>
<dbReference type="InterPro" id="IPR006680">
    <property type="entry name" value="Amidohydro-rel"/>
</dbReference>
<proteinExistence type="inferred from homology"/>
<dbReference type="FunFam" id="3.20.20.140:FF:000023">
    <property type="entry name" value="N-acetylglucosamine-6-phosphate deacetylase"/>
    <property type="match status" value="1"/>
</dbReference>
<evidence type="ECO:0000256" key="10">
    <source>
        <dbReference type="PIRSR" id="PIRSR038994-3"/>
    </source>
</evidence>
<reference evidence="13" key="1">
    <citation type="submission" date="2022-11" db="UniProtKB">
        <authorList>
            <consortium name="WormBaseParasite"/>
        </authorList>
    </citation>
    <scope>IDENTIFICATION</scope>
</reference>
<evidence type="ECO:0000256" key="7">
    <source>
        <dbReference type="ARBA" id="ARBA00047647"/>
    </source>
</evidence>
<dbReference type="Proteomes" id="UP000887566">
    <property type="component" value="Unplaced"/>
</dbReference>
<organism evidence="12 13">
    <name type="scientific">Plectus sambesii</name>
    <dbReference type="NCBI Taxonomy" id="2011161"/>
    <lineage>
        <taxon>Eukaryota</taxon>
        <taxon>Metazoa</taxon>
        <taxon>Ecdysozoa</taxon>
        <taxon>Nematoda</taxon>
        <taxon>Chromadorea</taxon>
        <taxon>Plectida</taxon>
        <taxon>Plectina</taxon>
        <taxon>Plectoidea</taxon>
        <taxon>Plectidae</taxon>
        <taxon>Plectus</taxon>
    </lineage>
</organism>
<dbReference type="WBParaSite" id="PSAMB.scaffold508size48791.g6650.t1">
    <property type="protein sequence ID" value="PSAMB.scaffold508size48791.g6650.t1"/>
    <property type="gene ID" value="PSAMB.scaffold508size48791.g6650"/>
</dbReference>
<feature type="active site" description="Proton donor/acceptor" evidence="9">
    <location>
        <position position="304"/>
    </location>
</feature>
<dbReference type="InterPro" id="IPR003764">
    <property type="entry name" value="GlcNAc_6-P_deAcase"/>
</dbReference>
<name>A0A914WR43_9BILA</name>
<keyword evidence="6 8" id="KW-0119">Carbohydrate metabolism</keyword>
<evidence type="ECO:0000259" key="11">
    <source>
        <dbReference type="Pfam" id="PF01979"/>
    </source>
</evidence>
<dbReference type="PANTHER" id="PTHR11113:SF14">
    <property type="entry name" value="N-ACETYLGLUCOSAMINE-6-PHOSPHATE DEACETYLASE"/>
    <property type="match status" value="1"/>
</dbReference>
<feature type="domain" description="Amidohydrolase-related" evidence="11">
    <location>
        <begin position="69"/>
        <end position="411"/>
    </location>
</feature>
<keyword evidence="5 8" id="KW-0378">Hydrolase</keyword>
<dbReference type="AlphaFoldDB" id="A0A914WR43"/>
<protein>
    <recommendedName>
        <fullName evidence="3 8">N-acetylglucosamine-6-phosphate deacetylase</fullName>
        <ecNumber evidence="2 8">3.5.1.25</ecNumber>
    </recommendedName>
</protein>
<keyword evidence="4 10" id="KW-0479">Metal-binding</keyword>
<dbReference type="SUPFAM" id="SSF51556">
    <property type="entry name" value="Metallo-dependent hydrolases"/>
    <property type="match status" value="1"/>
</dbReference>
<dbReference type="SUPFAM" id="SSF51338">
    <property type="entry name" value="Composite domain of metallo-dependent hydrolases"/>
    <property type="match status" value="1"/>
</dbReference>
<dbReference type="PIRSF" id="PIRSF038994">
    <property type="entry name" value="NagA"/>
    <property type="match status" value="1"/>
</dbReference>
<dbReference type="Gene3D" id="2.30.40.10">
    <property type="entry name" value="Urease, subunit C, domain 1"/>
    <property type="match status" value="1"/>
</dbReference>